<sequence length="63" mass="6441">SGGYITSDTGGAAALDHIFDIKNTLSLGAKIDGTQDVVALCIRPVSGVSVATLEASITMQMQM</sequence>
<accession>A0A0F9D0C9</accession>
<evidence type="ECO:0000313" key="1">
    <source>
        <dbReference type="EMBL" id="KKL55004.1"/>
    </source>
</evidence>
<dbReference type="EMBL" id="LAZR01030995">
    <property type="protein sequence ID" value="KKL55004.1"/>
    <property type="molecule type" value="Genomic_DNA"/>
</dbReference>
<name>A0A0F9D0C9_9ZZZZ</name>
<protein>
    <submittedName>
        <fullName evidence="1">Uncharacterized protein</fullName>
    </submittedName>
</protein>
<dbReference type="AlphaFoldDB" id="A0A0F9D0C9"/>
<organism evidence="1">
    <name type="scientific">marine sediment metagenome</name>
    <dbReference type="NCBI Taxonomy" id="412755"/>
    <lineage>
        <taxon>unclassified sequences</taxon>
        <taxon>metagenomes</taxon>
        <taxon>ecological metagenomes</taxon>
    </lineage>
</organism>
<reference evidence="1" key="1">
    <citation type="journal article" date="2015" name="Nature">
        <title>Complex archaea that bridge the gap between prokaryotes and eukaryotes.</title>
        <authorList>
            <person name="Spang A."/>
            <person name="Saw J.H."/>
            <person name="Jorgensen S.L."/>
            <person name="Zaremba-Niedzwiedzka K."/>
            <person name="Martijn J."/>
            <person name="Lind A.E."/>
            <person name="van Eijk R."/>
            <person name="Schleper C."/>
            <person name="Guy L."/>
            <person name="Ettema T.J."/>
        </authorList>
    </citation>
    <scope>NUCLEOTIDE SEQUENCE</scope>
</reference>
<proteinExistence type="predicted"/>
<gene>
    <name evidence="1" type="ORF">LCGC14_2259800</name>
</gene>
<feature type="non-terminal residue" evidence="1">
    <location>
        <position position="1"/>
    </location>
</feature>
<comment type="caution">
    <text evidence="1">The sequence shown here is derived from an EMBL/GenBank/DDBJ whole genome shotgun (WGS) entry which is preliminary data.</text>
</comment>